<feature type="domain" description="UBA" evidence="2">
    <location>
        <begin position="1"/>
        <end position="31"/>
    </location>
</feature>
<dbReference type="Proteomes" id="UP000030671">
    <property type="component" value="Unassembled WGS sequence"/>
</dbReference>
<organism evidence="3 4">
    <name type="scientific">Heterobasidion irregulare (strain TC 32-1)</name>
    <dbReference type="NCBI Taxonomy" id="747525"/>
    <lineage>
        <taxon>Eukaryota</taxon>
        <taxon>Fungi</taxon>
        <taxon>Dikarya</taxon>
        <taxon>Basidiomycota</taxon>
        <taxon>Agaricomycotina</taxon>
        <taxon>Agaricomycetes</taxon>
        <taxon>Russulales</taxon>
        <taxon>Bondarzewiaceae</taxon>
        <taxon>Heterobasidion</taxon>
        <taxon>Heterobasidion annosum species complex</taxon>
    </lineage>
</organism>
<keyword evidence="4" id="KW-1185">Reference proteome</keyword>
<dbReference type="FunFam" id="1.10.287.110:FF:000002">
    <property type="entry name" value="putative tyrosine-protein phosphatase auxilin isoform X2"/>
    <property type="match status" value="1"/>
</dbReference>
<dbReference type="InterPro" id="IPR011990">
    <property type="entry name" value="TPR-like_helical_dom_sf"/>
</dbReference>
<dbReference type="eggNOG" id="KOG1124">
    <property type="taxonomic scope" value="Eukaryota"/>
</dbReference>
<dbReference type="PANTHER" id="PTHR23172">
    <property type="entry name" value="AUXILIN/CYCLIN G-ASSOCIATED KINASE-RELATED"/>
    <property type="match status" value="1"/>
</dbReference>
<dbReference type="InterPro" id="IPR036869">
    <property type="entry name" value="J_dom_sf"/>
</dbReference>
<sequence>MGFSPQQARVALAATDTGLDVQAALETLLSNGAGATDDSAEPPEVRPRRRERPADRYGDADNQDSTPHESSRPEMPRRPSARTRPSQEPPEANYQQHADKLIAQASEIGLTMFNRANALWNQSKEKVQKAYEERAAAARAGSANRPTSDGRPKWMQDSLDVEESGRRRGSGSRTESIYDDNVESPPSRPSKQRPTAQGRPQPHVNTEDLLSDDAPKAYISPFRRGKPPAAAPSPPAYKSAPPRTPSPIRLVQRQTISATPSAIAASAKYKVTGTESFKLGQFAEAESAYSSAISQLPDSHILLIPLLNNRALTRLKTGNTSGAIEDCTTVISVIGPSYHPSREAKLTKEDEGATVDLADALVKAWKRRAEAYEGREKWDLARKDWEAIASVDFAGRLRSEAVSGAARCRKMLISDPGDDSGTNARPSPSLAKVPRRPPQKRPTPPSAALNRLQQANKAAEAEDDARYELKDSIDARLATWKQGKETNLRALIASLDTVLWPELGWQKVGMAELVTPNQVKIRYTKAIAKLHPDKLNVKNTTLEQRMVANGVFGSLNDAWNAFKP</sequence>
<dbReference type="OrthoDB" id="1717591at2759"/>
<dbReference type="InterPro" id="IPR009060">
    <property type="entry name" value="UBA-like_sf"/>
</dbReference>
<dbReference type="InterPro" id="IPR015940">
    <property type="entry name" value="UBA"/>
</dbReference>
<name>W4KED5_HETIT</name>
<dbReference type="Gene3D" id="1.10.8.10">
    <property type="entry name" value="DNA helicase RuvA subunit, C-terminal domain"/>
    <property type="match status" value="1"/>
</dbReference>
<dbReference type="Gene3D" id="1.25.40.10">
    <property type="entry name" value="Tetratricopeptide repeat domain"/>
    <property type="match status" value="1"/>
</dbReference>
<dbReference type="AlphaFoldDB" id="W4KED5"/>
<dbReference type="RefSeq" id="XP_009543878.1">
    <property type="nucleotide sequence ID" value="XM_009545583.1"/>
</dbReference>
<dbReference type="GO" id="GO:0030276">
    <property type="term" value="F:clathrin binding"/>
    <property type="evidence" value="ECO:0007669"/>
    <property type="project" value="TreeGrafter"/>
</dbReference>
<evidence type="ECO:0000256" key="1">
    <source>
        <dbReference type="SAM" id="MobiDB-lite"/>
    </source>
</evidence>
<evidence type="ECO:0000313" key="3">
    <source>
        <dbReference type="EMBL" id="ETW84178.1"/>
    </source>
</evidence>
<dbReference type="InParanoid" id="W4KED5"/>
<dbReference type="SUPFAM" id="SSF48452">
    <property type="entry name" value="TPR-like"/>
    <property type="match status" value="1"/>
</dbReference>
<feature type="compositionally biased region" description="Basic and acidic residues" evidence="1">
    <location>
        <begin position="124"/>
        <end position="136"/>
    </location>
</feature>
<dbReference type="GO" id="GO:0031982">
    <property type="term" value="C:vesicle"/>
    <property type="evidence" value="ECO:0007669"/>
    <property type="project" value="TreeGrafter"/>
</dbReference>
<evidence type="ECO:0000259" key="2">
    <source>
        <dbReference type="PROSITE" id="PS50030"/>
    </source>
</evidence>
<dbReference type="GO" id="GO:0005737">
    <property type="term" value="C:cytoplasm"/>
    <property type="evidence" value="ECO:0007669"/>
    <property type="project" value="TreeGrafter"/>
</dbReference>
<dbReference type="Gene3D" id="1.10.287.110">
    <property type="entry name" value="DnaJ domain"/>
    <property type="match status" value="1"/>
</dbReference>
<dbReference type="SUPFAM" id="SSF46934">
    <property type="entry name" value="UBA-like"/>
    <property type="match status" value="1"/>
</dbReference>
<protein>
    <recommendedName>
        <fullName evidence="2">UBA domain-containing protein</fullName>
    </recommendedName>
</protein>
<proteinExistence type="predicted"/>
<dbReference type="PANTHER" id="PTHR23172:SF19">
    <property type="entry name" value="J DOMAIN-CONTAINING PROTEIN"/>
    <property type="match status" value="1"/>
</dbReference>
<accession>W4KED5</accession>
<dbReference type="HOGENOM" id="CLU_005723_1_0_1"/>
<dbReference type="PROSITE" id="PS50030">
    <property type="entry name" value="UBA"/>
    <property type="match status" value="1"/>
</dbReference>
<dbReference type="SMART" id="SM00028">
    <property type="entry name" value="TPR"/>
    <property type="match status" value="3"/>
</dbReference>
<dbReference type="SUPFAM" id="SSF46565">
    <property type="entry name" value="Chaperone J-domain"/>
    <property type="match status" value="1"/>
</dbReference>
<feature type="compositionally biased region" description="Basic and acidic residues" evidence="1">
    <location>
        <begin position="66"/>
        <end position="77"/>
    </location>
</feature>
<dbReference type="InterPro" id="IPR019734">
    <property type="entry name" value="TPR_rpt"/>
</dbReference>
<evidence type="ECO:0000313" key="4">
    <source>
        <dbReference type="Proteomes" id="UP000030671"/>
    </source>
</evidence>
<reference evidence="3 4" key="1">
    <citation type="journal article" date="2012" name="New Phytol.">
        <title>Insight into trade-off between wood decay and parasitism from the genome of a fungal forest pathogen.</title>
        <authorList>
            <person name="Olson A."/>
            <person name="Aerts A."/>
            <person name="Asiegbu F."/>
            <person name="Belbahri L."/>
            <person name="Bouzid O."/>
            <person name="Broberg A."/>
            <person name="Canback B."/>
            <person name="Coutinho P.M."/>
            <person name="Cullen D."/>
            <person name="Dalman K."/>
            <person name="Deflorio G."/>
            <person name="van Diepen L.T."/>
            <person name="Dunand C."/>
            <person name="Duplessis S."/>
            <person name="Durling M."/>
            <person name="Gonthier P."/>
            <person name="Grimwood J."/>
            <person name="Fossdal C.G."/>
            <person name="Hansson D."/>
            <person name="Henrissat B."/>
            <person name="Hietala A."/>
            <person name="Himmelstrand K."/>
            <person name="Hoffmeister D."/>
            <person name="Hogberg N."/>
            <person name="James T.Y."/>
            <person name="Karlsson M."/>
            <person name="Kohler A."/>
            <person name="Kues U."/>
            <person name="Lee Y.H."/>
            <person name="Lin Y.C."/>
            <person name="Lind M."/>
            <person name="Lindquist E."/>
            <person name="Lombard V."/>
            <person name="Lucas S."/>
            <person name="Lunden K."/>
            <person name="Morin E."/>
            <person name="Murat C."/>
            <person name="Park J."/>
            <person name="Raffaello T."/>
            <person name="Rouze P."/>
            <person name="Salamov A."/>
            <person name="Schmutz J."/>
            <person name="Solheim H."/>
            <person name="Stahlberg J."/>
            <person name="Velez H."/>
            <person name="de Vries R.P."/>
            <person name="Wiebenga A."/>
            <person name="Woodward S."/>
            <person name="Yakovlev I."/>
            <person name="Garbelotto M."/>
            <person name="Martin F."/>
            <person name="Grigoriev I.V."/>
            <person name="Stenlid J."/>
        </authorList>
    </citation>
    <scope>NUCLEOTIDE SEQUENCE [LARGE SCALE GENOMIC DNA]</scope>
    <source>
        <strain evidence="3 4">TC 32-1</strain>
    </source>
</reference>
<dbReference type="STRING" id="747525.W4KED5"/>
<dbReference type="GO" id="GO:0072583">
    <property type="term" value="P:clathrin-dependent endocytosis"/>
    <property type="evidence" value="ECO:0007669"/>
    <property type="project" value="TreeGrafter"/>
</dbReference>
<dbReference type="EMBL" id="KI925456">
    <property type="protein sequence ID" value="ETW84178.1"/>
    <property type="molecule type" value="Genomic_DNA"/>
</dbReference>
<dbReference type="GO" id="GO:0072318">
    <property type="term" value="P:clathrin coat disassembly"/>
    <property type="evidence" value="ECO:0007669"/>
    <property type="project" value="TreeGrafter"/>
</dbReference>
<dbReference type="KEGG" id="hir:HETIRDRAFT_472650"/>
<dbReference type="FunCoup" id="W4KED5">
    <property type="interactions" value="64"/>
</dbReference>
<feature type="region of interest" description="Disordered" evidence="1">
    <location>
        <begin position="413"/>
        <end position="463"/>
    </location>
</feature>
<gene>
    <name evidence="3" type="ORF">HETIRDRAFT_472650</name>
</gene>
<feature type="region of interest" description="Disordered" evidence="1">
    <location>
        <begin position="124"/>
        <end position="246"/>
    </location>
</feature>
<dbReference type="eggNOG" id="KOG0431">
    <property type="taxonomic scope" value="Eukaryota"/>
</dbReference>
<dbReference type="GeneID" id="20677471"/>
<feature type="region of interest" description="Disordered" evidence="1">
    <location>
        <begin position="29"/>
        <end position="100"/>
    </location>
</feature>